<evidence type="ECO:0000256" key="1">
    <source>
        <dbReference type="ARBA" id="ARBA00022670"/>
    </source>
</evidence>
<protein>
    <recommendedName>
        <fullName evidence="4">Germination protease</fullName>
        <ecNumber evidence="4">3.4.24.78</ecNumber>
    </recommendedName>
    <alternativeName>
        <fullName evidence="4">GPR endopeptidase</fullName>
    </alternativeName>
    <alternativeName>
        <fullName evidence="4">Germination proteinase</fullName>
    </alternativeName>
    <alternativeName>
        <fullName evidence="4">Spore protease</fullName>
    </alternativeName>
</protein>
<keyword evidence="1 4" id="KW-0645">Protease</keyword>
<dbReference type="EC" id="3.4.24.78" evidence="4"/>
<name>A0A424Y982_9FIRM</name>
<dbReference type="InterPro" id="IPR005080">
    <property type="entry name" value="Peptidase_A25"/>
</dbReference>
<comment type="function">
    <text evidence="4">Initiates the rapid degradation of small, acid-soluble proteins during spore germination.</text>
</comment>
<dbReference type="InterPro" id="IPR023430">
    <property type="entry name" value="Pept_HybD-like_dom_sf"/>
</dbReference>
<keyword evidence="3 4" id="KW-0865">Zymogen</keyword>
<sequence length="333" mass="36410">MSEGLWERERSMLRTDLAIEATEMISARPDEEIEGVKVETREEGQISINRVTVLNEKGQRKIGKAVGNYVTLEAPGLRQRNADLQDRVSQVFTREFLRLAKLGEDASILVVGLGNWNVTPDALGPRVVGELLVTRHLLKLTPEVLGEGYRSVSALAPGVLGLTGIETSEIIFGIVEKIKPDLVIAIDALASRNMSRVNTTIQIADTGISPGSGVGNKRLGINRQTLGVEVIAVGVPTVVDAVTITLDTLDRAADKLIKQNPENSKIYNMMNNMDRDERFALIKEVLEPYNENLMVTPKEIDTIIDDVSLVISGGLNAALHPKIHGEDSTKYLN</sequence>
<dbReference type="GO" id="GO:0004222">
    <property type="term" value="F:metalloendopeptidase activity"/>
    <property type="evidence" value="ECO:0007669"/>
    <property type="project" value="UniProtKB-UniRule"/>
</dbReference>
<feature type="propeptide" id="PRO_5019596608" evidence="4">
    <location>
        <begin position="1"/>
        <end position="16"/>
    </location>
</feature>
<dbReference type="SUPFAM" id="SSF53163">
    <property type="entry name" value="HybD-like"/>
    <property type="match status" value="1"/>
</dbReference>
<dbReference type="EMBL" id="QZAA01000298">
    <property type="protein sequence ID" value="RQD72757.1"/>
    <property type="molecule type" value="Genomic_DNA"/>
</dbReference>
<gene>
    <name evidence="4" type="primary">gpr</name>
    <name evidence="5" type="ORF">D5R97_10500</name>
</gene>
<proteinExistence type="inferred from homology"/>
<comment type="subunit">
    <text evidence="4">Homotetramer.</text>
</comment>
<dbReference type="AlphaFoldDB" id="A0A424Y982"/>
<dbReference type="PIRSF" id="PIRSF019549">
    <property type="entry name" value="Peptidase_A25"/>
    <property type="match status" value="1"/>
</dbReference>
<evidence type="ECO:0000256" key="2">
    <source>
        <dbReference type="ARBA" id="ARBA00022801"/>
    </source>
</evidence>
<dbReference type="NCBIfam" id="TIGR01441">
    <property type="entry name" value="GPR"/>
    <property type="match status" value="1"/>
</dbReference>
<evidence type="ECO:0000256" key="4">
    <source>
        <dbReference type="HAMAP-Rule" id="MF_00626"/>
    </source>
</evidence>
<feature type="chain" id="PRO_5023398112" description="Germination protease" evidence="4">
    <location>
        <begin position="17"/>
        <end position="333"/>
    </location>
</feature>
<organism evidence="5 6">
    <name type="scientific">Candidatus Syntrophonatronum acetioxidans</name>
    <dbReference type="NCBI Taxonomy" id="1795816"/>
    <lineage>
        <taxon>Bacteria</taxon>
        <taxon>Bacillati</taxon>
        <taxon>Bacillota</taxon>
        <taxon>Clostridia</taxon>
        <taxon>Eubacteriales</taxon>
        <taxon>Syntrophomonadaceae</taxon>
        <taxon>Candidatus Syntrophonatronum</taxon>
    </lineage>
</organism>
<comment type="caution">
    <text evidence="5">The sequence shown here is derived from an EMBL/GenBank/DDBJ whole genome shotgun (WGS) entry which is preliminary data.</text>
</comment>
<accession>A0A424Y982</accession>
<dbReference type="Pfam" id="PF03418">
    <property type="entry name" value="Peptidase_A25"/>
    <property type="match status" value="2"/>
</dbReference>
<evidence type="ECO:0000313" key="5">
    <source>
        <dbReference type="EMBL" id="RQD72757.1"/>
    </source>
</evidence>
<dbReference type="Gene3D" id="3.40.50.1450">
    <property type="entry name" value="HybD-like"/>
    <property type="match status" value="1"/>
</dbReference>
<evidence type="ECO:0000313" key="6">
    <source>
        <dbReference type="Proteomes" id="UP000285138"/>
    </source>
</evidence>
<dbReference type="GO" id="GO:0009847">
    <property type="term" value="P:spore germination"/>
    <property type="evidence" value="ECO:0007669"/>
    <property type="project" value="UniProtKB-UniRule"/>
</dbReference>
<comment type="PTM">
    <text evidence="4">Autoproteolytically processed. The inactive tetrameric zymogen termed p46 autoprocesses to a smaller form termed p41, which is active only during spore germination.</text>
</comment>
<dbReference type="HAMAP" id="MF_00626">
    <property type="entry name" value="Germination_prot"/>
    <property type="match status" value="1"/>
</dbReference>
<reference evidence="5 6" key="1">
    <citation type="submission" date="2018-08" db="EMBL/GenBank/DDBJ databases">
        <title>The metabolism and importance of syntrophic acetate oxidation coupled to methane or sulfide production in haloalkaline environments.</title>
        <authorList>
            <person name="Timmers P.H.A."/>
            <person name="Vavourakis C.D."/>
            <person name="Sorokin D.Y."/>
            <person name="Sinninghe Damste J.S."/>
            <person name="Muyzer G."/>
            <person name="Stams A.J.M."/>
            <person name="Plugge C.M."/>
        </authorList>
    </citation>
    <scope>NUCLEOTIDE SEQUENCE [LARGE SCALE GENOMIC DNA]</scope>
    <source>
        <strain evidence="5">MSAO_Bac1</strain>
    </source>
</reference>
<dbReference type="Proteomes" id="UP000285138">
    <property type="component" value="Unassembled WGS sequence"/>
</dbReference>
<evidence type="ECO:0000256" key="3">
    <source>
        <dbReference type="ARBA" id="ARBA00023145"/>
    </source>
</evidence>
<dbReference type="GO" id="GO:0006508">
    <property type="term" value="P:proteolysis"/>
    <property type="evidence" value="ECO:0007669"/>
    <property type="project" value="UniProtKB-UniRule"/>
</dbReference>
<keyword evidence="2 4" id="KW-0378">Hydrolase</keyword>
<comment type="similarity">
    <text evidence="4">Belongs to the peptidase A25 family.</text>
</comment>
<comment type="catalytic activity">
    <reaction evidence="4">
        <text>Endopeptidase action with P4 Glu or Asp, P1 preferably Glu &gt; Asp, P1' hydrophobic and P2' Ala.</text>
        <dbReference type="EC" id="3.4.24.78"/>
    </reaction>
</comment>